<dbReference type="Proteomes" id="UP000325434">
    <property type="component" value="Unassembled WGS sequence"/>
</dbReference>
<keyword evidence="1" id="KW-0472">Membrane</keyword>
<reference evidence="2" key="1">
    <citation type="submission" date="2019-04" db="EMBL/GenBank/DDBJ databases">
        <title>Friends and foes A comparative genomics study of 23 Aspergillus species from section Flavi.</title>
        <authorList>
            <consortium name="DOE Joint Genome Institute"/>
            <person name="Kjaerbolling I."/>
            <person name="Vesth T."/>
            <person name="Frisvad J.C."/>
            <person name="Nybo J.L."/>
            <person name="Theobald S."/>
            <person name="Kildgaard S."/>
            <person name="Isbrandt T."/>
            <person name="Kuo A."/>
            <person name="Sato A."/>
            <person name="Lyhne E.K."/>
            <person name="Kogle M.E."/>
            <person name="Wiebenga A."/>
            <person name="Kun R.S."/>
            <person name="Lubbers R.J."/>
            <person name="Makela M.R."/>
            <person name="Barry K."/>
            <person name="Chovatia M."/>
            <person name="Clum A."/>
            <person name="Daum C."/>
            <person name="Haridas S."/>
            <person name="He G."/>
            <person name="LaButti K."/>
            <person name="Lipzen A."/>
            <person name="Mondo S."/>
            <person name="Riley R."/>
            <person name="Salamov A."/>
            <person name="Simmons B.A."/>
            <person name="Magnuson J.K."/>
            <person name="Henrissat B."/>
            <person name="Mortensen U.H."/>
            <person name="Larsen T.O."/>
            <person name="Devries R.P."/>
            <person name="Grigoriev I.V."/>
            <person name="Machida M."/>
            <person name="Baker S.E."/>
            <person name="Andersen M.R."/>
        </authorList>
    </citation>
    <scope>NUCLEOTIDE SEQUENCE [LARGE SCALE GENOMIC DNA]</scope>
    <source>
        <strain evidence="2">CBS 121.62</strain>
    </source>
</reference>
<accession>A0A5N6GFW4</accession>
<name>A0A5N6GFW4_ASPFL</name>
<dbReference type="AlphaFoldDB" id="A0A5N6GFW4"/>
<keyword evidence="1" id="KW-1133">Transmembrane helix</keyword>
<keyword evidence="1" id="KW-0812">Transmembrane</keyword>
<evidence type="ECO:0000313" key="2">
    <source>
        <dbReference type="EMBL" id="KAB8241246.1"/>
    </source>
</evidence>
<proteinExistence type="predicted"/>
<feature type="transmembrane region" description="Helical" evidence="1">
    <location>
        <begin position="5"/>
        <end position="23"/>
    </location>
</feature>
<organism evidence="2">
    <name type="scientific">Aspergillus flavus</name>
    <dbReference type="NCBI Taxonomy" id="5059"/>
    <lineage>
        <taxon>Eukaryota</taxon>
        <taxon>Fungi</taxon>
        <taxon>Dikarya</taxon>
        <taxon>Ascomycota</taxon>
        <taxon>Pezizomycotina</taxon>
        <taxon>Eurotiomycetes</taxon>
        <taxon>Eurotiomycetidae</taxon>
        <taxon>Eurotiales</taxon>
        <taxon>Aspergillaceae</taxon>
        <taxon>Aspergillus</taxon>
        <taxon>Aspergillus subgen. Circumdati</taxon>
    </lineage>
</organism>
<dbReference type="EMBL" id="ML734697">
    <property type="protein sequence ID" value="KAB8241246.1"/>
    <property type="molecule type" value="Genomic_DNA"/>
</dbReference>
<evidence type="ECO:0000256" key="1">
    <source>
        <dbReference type="SAM" id="Phobius"/>
    </source>
</evidence>
<sequence length="108" mass="12404">MRISYLSVIAICISVGLSFIMYSGFGRLLFGYPLTLFVSMLLLSEILQPDVSLLVMNKASFSPSPFRLFPPPLLPSGYIWYNGYCYETRRVQGSDRSFQWSRLVCLWN</sequence>
<gene>
    <name evidence="2" type="ORF">BDV35DRAFT_370262</name>
</gene>
<protein>
    <submittedName>
        <fullName evidence="2">Uncharacterized protein</fullName>
    </submittedName>
</protein>